<dbReference type="Proteomes" id="UP000024635">
    <property type="component" value="Unassembled WGS sequence"/>
</dbReference>
<organism evidence="1 2">
    <name type="scientific">Ancylostoma ceylanicum</name>
    <dbReference type="NCBI Taxonomy" id="53326"/>
    <lineage>
        <taxon>Eukaryota</taxon>
        <taxon>Metazoa</taxon>
        <taxon>Ecdysozoa</taxon>
        <taxon>Nematoda</taxon>
        <taxon>Chromadorea</taxon>
        <taxon>Rhabditida</taxon>
        <taxon>Rhabditina</taxon>
        <taxon>Rhabditomorpha</taxon>
        <taxon>Strongyloidea</taxon>
        <taxon>Ancylostomatidae</taxon>
        <taxon>Ancylostomatinae</taxon>
        <taxon>Ancylostoma</taxon>
    </lineage>
</organism>
<dbReference type="AlphaFoldDB" id="A0A016U0X1"/>
<proteinExistence type="predicted"/>
<reference evidence="2" key="1">
    <citation type="journal article" date="2015" name="Nat. Genet.">
        <title>The genome and transcriptome of the zoonotic hookworm Ancylostoma ceylanicum identify infection-specific gene families.</title>
        <authorList>
            <person name="Schwarz E.M."/>
            <person name="Hu Y."/>
            <person name="Antoshechkin I."/>
            <person name="Miller M.M."/>
            <person name="Sternberg P.W."/>
            <person name="Aroian R.V."/>
        </authorList>
    </citation>
    <scope>NUCLEOTIDE SEQUENCE</scope>
    <source>
        <strain evidence="2">HY135</strain>
    </source>
</reference>
<accession>A0A016U0X1</accession>
<evidence type="ECO:0000313" key="2">
    <source>
        <dbReference type="Proteomes" id="UP000024635"/>
    </source>
</evidence>
<gene>
    <name evidence="1" type="primary">Acey_s0064.g3515</name>
    <name evidence="1" type="ORF">Y032_0064g3515</name>
</gene>
<evidence type="ECO:0000313" key="1">
    <source>
        <dbReference type="EMBL" id="EYC08750.1"/>
    </source>
</evidence>
<name>A0A016U0X1_9BILA</name>
<comment type="caution">
    <text evidence="1">The sequence shown here is derived from an EMBL/GenBank/DDBJ whole genome shotgun (WGS) entry which is preliminary data.</text>
</comment>
<protein>
    <submittedName>
        <fullName evidence="1">Uncharacterized protein</fullName>
    </submittedName>
</protein>
<dbReference type="EMBL" id="JARK01001400">
    <property type="protein sequence ID" value="EYC08750.1"/>
    <property type="molecule type" value="Genomic_DNA"/>
</dbReference>
<sequence length="73" mass="8207">MLMQTNSYAVVAVSRPYQLEFRVTLDAFRSFLGSVDNVVNQLTKVGLACPSLDCVSECSHLGFIWPFPFFSVR</sequence>
<keyword evidence="2" id="KW-1185">Reference proteome</keyword>